<comment type="similarity">
    <text evidence="7">Belongs to the ATPase delta chain family.</text>
</comment>
<dbReference type="InterPro" id="IPR000711">
    <property type="entry name" value="ATPase_OSCP/dsu"/>
</dbReference>
<evidence type="ECO:0000313" key="9">
    <source>
        <dbReference type="Proteomes" id="UP000251889"/>
    </source>
</evidence>
<comment type="caution">
    <text evidence="8">The sequence shown here is derived from an EMBL/GenBank/DDBJ whole genome shotgun (WGS) entry which is preliminary data.</text>
</comment>
<evidence type="ECO:0000256" key="7">
    <source>
        <dbReference type="HAMAP-Rule" id="MF_01416"/>
    </source>
</evidence>
<keyword evidence="3 7" id="KW-0375">Hydrogen ion transport</keyword>
<dbReference type="GO" id="GO:0016787">
    <property type="term" value="F:hydrolase activity"/>
    <property type="evidence" value="ECO:0007669"/>
    <property type="project" value="UniProtKB-KW"/>
</dbReference>
<dbReference type="EMBL" id="QMFY01000001">
    <property type="protein sequence ID" value="RAW03352.1"/>
    <property type="molecule type" value="Genomic_DNA"/>
</dbReference>
<evidence type="ECO:0000256" key="1">
    <source>
        <dbReference type="ARBA" id="ARBA00004370"/>
    </source>
</evidence>
<comment type="function">
    <text evidence="7">This protein is part of the stalk that links CF(0) to CF(1). It either transmits conformational changes from CF(0) to CF(1) or is implicated in proton conduction.</text>
</comment>
<gene>
    <name evidence="7 8" type="primary">atpH</name>
    <name evidence="8" type="ORF">DQQ10_04510</name>
</gene>
<dbReference type="AlphaFoldDB" id="A0A364YB67"/>
<sequence>MVDSRAASRYAKSLLGLAIEQNALDQVQADMQLFSKVVDGSKELGLVLRNPIIKHDKKRDILEKLFKGKVHSLTMAIIDIITKKNREPLLPVIAKEFQAQYNEYKGVGKATVTTAVPLDAKLRGEIEKIVKDLSNKKSIDLTEKVDASLIGGFVLNVGDRQIDASIKSKLKSLKVEFTQNPFIKEF</sequence>
<dbReference type="HAMAP" id="MF_01416">
    <property type="entry name" value="ATP_synth_delta_bact"/>
    <property type="match status" value="1"/>
</dbReference>
<comment type="function">
    <text evidence="7">F(1)F(0) ATP synthase produces ATP from ADP in the presence of a proton or sodium gradient. F-type ATPases consist of two structural domains, F(1) containing the extramembraneous catalytic core and F(0) containing the membrane proton channel, linked together by a central stalk and a peripheral stalk. During catalysis, ATP synthesis in the catalytic domain of F(1) is coupled via a rotary mechanism of the central stalk subunits to proton translocation.</text>
</comment>
<dbReference type="OrthoDB" id="9802471at2"/>
<comment type="subcellular location">
    <subcellularLocation>
        <location evidence="7">Cell membrane</location>
        <topology evidence="7">Peripheral membrane protein</topology>
    </subcellularLocation>
    <subcellularLocation>
        <location evidence="1">Membrane</location>
    </subcellularLocation>
</comment>
<evidence type="ECO:0000256" key="5">
    <source>
        <dbReference type="ARBA" id="ARBA00023136"/>
    </source>
</evidence>
<keyword evidence="5 7" id="KW-0472">Membrane</keyword>
<name>A0A364YB67_9BACT</name>
<evidence type="ECO:0000256" key="3">
    <source>
        <dbReference type="ARBA" id="ARBA00022781"/>
    </source>
</evidence>
<dbReference type="Pfam" id="PF00213">
    <property type="entry name" value="OSCP"/>
    <property type="match status" value="1"/>
</dbReference>
<accession>A0A364YB67</accession>
<dbReference type="PROSITE" id="PS00389">
    <property type="entry name" value="ATPASE_DELTA"/>
    <property type="match status" value="1"/>
</dbReference>
<dbReference type="GO" id="GO:0045259">
    <property type="term" value="C:proton-transporting ATP synthase complex"/>
    <property type="evidence" value="ECO:0007669"/>
    <property type="project" value="UniProtKB-KW"/>
</dbReference>
<keyword evidence="8" id="KW-0378">Hydrolase</keyword>
<dbReference type="NCBIfam" id="TIGR01145">
    <property type="entry name" value="ATP_synt_delta"/>
    <property type="match status" value="1"/>
</dbReference>
<dbReference type="RefSeq" id="WP_112745567.1">
    <property type="nucleotide sequence ID" value="NZ_QMFY01000001.1"/>
</dbReference>
<keyword evidence="7" id="KW-0139">CF(1)</keyword>
<proteinExistence type="inferred from homology"/>
<evidence type="ECO:0000256" key="2">
    <source>
        <dbReference type="ARBA" id="ARBA00022448"/>
    </source>
</evidence>
<dbReference type="SUPFAM" id="SSF47928">
    <property type="entry name" value="N-terminal domain of the delta subunit of the F1F0-ATP synthase"/>
    <property type="match status" value="1"/>
</dbReference>
<keyword evidence="6 7" id="KW-0066">ATP synthesis</keyword>
<dbReference type="PANTHER" id="PTHR11910">
    <property type="entry name" value="ATP SYNTHASE DELTA CHAIN"/>
    <property type="match status" value="1"/>
</dbReference>
<keyword evidence="7" id="KW-1003">Cell membrane</keyword>
<dbReference type="InterPro" id="IPR020781">
    <property type="entry name" value="ATPase_OSCP/d_CS"/>
</dbReference>
<dbReference type="InterPro" id="IPR026015">
    <property type="entry name" value="ATP_synth_OSCP/delta_N_sf"/>
</dbReference>
<dbReference type="GO" id="GO:0005886">
    <property type="term" value="C:plasma membrane"/>
    <property type="evidence" value="ECO:0007669"/>
    <property type="project" value="UniProtKB-SubCell"/>
</dbReference>
<evidence type="ECO:0000313" key="8">
    <source>
        <dbReference type="EMBL" id="RAW03352.1"/>
    </source>
</evidence>
<reference evidence="8 9" key="1">
    <citation type="submission" date="2018-06" db="EMBL/GenBank/DDBJ databases">
        <title>Chryseolinea flavus sp. nov., a member of the phylum Bacteroidetes isolated from soil.</title>
        <authorList>
            <person name="Li Y."/>
            <person name="Wang J."/>
        </authorList>
    </citation>
    <scope>NUCLEOTIDE SEQUENCE [LARGE SCALE GENOMIC DNA]</scope>
    <source>
        <strain evidence="8 9">SDU1-6</strain>
    </source>
</reference>
<dbReference type="PRINTS" id="PR00125">
    <property type="entry name" value="ATPASEDELTA"/>
</dbReference>
<dbReference type="GO" id="GO:0046933">
    <property type="term" value="F:proton-transporting ATP synthase activity, rotational mechanism"/>
    <property type="evidence" value="ECO:0007669"/>
    <property type="project" value="UniProtKB-UniRule"/>
</dbReference>
<keyword evidence="4 7" id="KW-0406">Ion transport</keyword>
<keyword evidence="2 7" id="KW-0813">Transport</keyword>
<protein>
    <recommendedName>
        <fullName evidence="7">ATP synthase subunit delta</fullName>
    </recommendedName>
    <alternativeName>
        <fullName evidence="7">ATP synthase F(1) sector subunit delta</fullName>
    </alternativeName>
    <alternativeName>
        <fullName evidence="7">F-type ATPase subunit delta</fullName>
        <shortName evidence="7">F-ATPase subunit delta</shortName>
    </alternativeName>
</protein>
<evidence type="ECO:0000256" key="6">
    <source>
        <dbReference type="ARBA" id="ARBA00023310"/>
    </source>
</evidence>
<organism evidence="8 9">
    <name type="scientific">Pseudochryseolinea flava</name>
    <dbReference type="NCBI Taxonomy" id="2059302"/>
    <lineage>
        <taxon>Bacteria</taxon>
        <taxon>Pseudomonadati</taxon>
        <taxon>Bacteroidota</taxon>
        <taxon>Cytophagia</taxon>
        <taxon>Cytophagales</taxon>
        <taxon>Fulvivirgaceae</taxon>
        <taxon>Pseudochryseolinea</taxon>
    </lineage>
</organism>
<evidence type="ECO:0000256" key="4">
    <source>
        <dbReference type="ARBA" id="ARBA00023065"/>
    </source>
</evidence>
<keyword evidence="9" id="KW-1185">Reference proteome</keyword>
<dbReference type="Proteomes" id="UP000251889">
    <property type="component" value="Unassembled WGS sequence"/>
</dbReference>
<dbReference type="Gene3D" id="1.10.520.20">
    <property type="entry name" value="N-terminal domain of the delta subunit of the F1F0-ATP synthase"/>
    <property type="match status" value="1"/>
</dbReference>